<comment type="caution">
    <text evidence="4">The sequence shown here is derived from an EMBL/GenBank/DDBJ whole genome shotgun (WGS) entry which is preliminary data.</text>
</comment>
<keyword evidence="2" id="KW-0812">Transmembrane</keyword>
<feature type="region of interest" description="Disordered" evidence="1">
    <location>
        <begin position="113"/>
        <end position="151"/>
    </location>
</feature>
<dbReference type="Proteomes" id="UP000612055">
    <property type="component" value="Unassembled WGS sequence"/>
</dbReference>
<feature type="region of interest" description="Disordered" evidence="1">
    <location>
        <begin position="644"/>
        <end position="663"/>
    </location>
</feature>
<feature type="region of interest" description="Disordered" evidence="1">
    <location>
        <begin position="552"/>
        <end position="572"/>
    </location>
</feature>
<feature type="region of interest" description="Disordered" evidence="1">
    <location>
        <begin position="1"/>
        <end position="21"/>
    </location>
</feature>
<keyword evidence="5" id="KW-1185">Reference proteome</keyword>
<dbReference type="AlphaFoldDB" id="A0A835YEJ2"/>
<dbReference type="OrthoDB" id="553088at2759"/>
<feature type="region of interest" description="Disordered" evidence="1">
    <location>
        <begin position="322"/>
        <end position="402"/>
    </location>
</feature>
<keyword evidence="2" id="KW-0472">Membrane</keyword>
<keyword evidence="2" id="KW-1133">Transmembrane helix</keyword>
<keyword evidence="3" id="KW-0732">Signal</keyword>
<evidence type="ECO:0000256" key="3">
    <source>
        <dbReference type="SAM" id="SignalP"/>
    </source>
</evidence>
<evidence type="ECO:0000256" key="1">
    <source>
        <dbReference type="SAM" id="MobiDB-lite"/>
    </source>
</evidence>
<dbReference type="EMBL" id="JAEHOE010000004">
    <property type="protein sequence ID" value="KAG2500212.1"/>
    <property type="molecule type" value="Genomic_DNA"/>
</dbReference>
<feature type="compositionally biased region" description="Pro residues" evidence="1">
    <location>
        <begin position="350"/>
        <end position="366"/>
    </location>
</feature>
<feature type="compositionally biased region" description="Basic and acidic residues" evidence="1">
    <location>
        <begin position="379"/>
        <end position="389"/>
    </location>
</feature>
<feature type="compositionally biased region" description="Gly residues" evidence="1">
    <location>
        <begin position="672"/>
        <end position="696"/>
    </location>
</feature>
<sequence length="788" mass="77022">MRRRPPAPEPQRPRAPRSLPSPLRCSPRCRLLLLLLPFLLLPTHPTNSLRLLRSVGAAPSPAASGAAGGSLAGAGSDAPPRGSRPPSATEALQLNRELLVHGELRLGPELWSRGHVAPAPHSGGGRSGRSTRSSPPAGAAGADADGGGPGAAAALSATLAVAASCGGEVVGKAQRPLRLPGSGDLLRLPYALFLDLDLGQDVRPDRIPDPAGESGSRADPAPASQAEDTSPATPAAGSMPAADAPSTQAAARCAVGPYTTAGGGSAVPPYRLSVTLRLELPDGRVAVFAAGANTRVGFAVEIPLDASSLDLAAAVLAPPPPPPPAPAPLPPPPIPVPPPGSLFHPHPRAHVPPPPRSLRRPPPLPLAPGAAAAAAAGLGRHDRDQEGRGQGHGGEGDGEGGEEELLAQHCAAAVSHWLATGFEAGRDGSPASSGGGFTAVSAAAAPVTAAAGGQVCAVPTAPAALLDGSPAASCPALRVLPPPPPQPAAPVSQGPRVPGVLAHGPASSGRWTARVPGLELDTPGVAAALAVGALAGCLLTAAAAGLLSYGGRRRRRQHEPMDRAAEADAPGGAGVYGSLVPYVNDNTVPYDDEDAHVHGDGRDGAARPAFSAGGGGGGAGGLGGVGRSPLKLLQRTASGLGNLLRTPMRGGAGGGRYGSTVRPIPEEDEYVGAGGAGGAGLAEGSGEAPGGAAGGGTGGGGFSNGVIASTLAQLSPSVLKLLATGRGAGGNWARDEQGRLRRFSARTTRILNSILAASDGGAAAAAAAVAARGAAEGEGEGEGGGPVG</sequence>
<feature type="compositionally biased region" description="Low complexity" evidence="1">
    <location>
        <begin position="128"/>
        <end position="143"/>
    </location>
</feature>
<feature type="compositionally biased region" description="Low complexity" evidence="1">
    <location>
        <begin position="367"/>
        <end position="378"/>
    </location>
</feature>
<evidence type="ECO:0000313" key="5">
    <source>
        <dbReference type="Proteomes" id="UP000612055"/>
    </source>
</evidence>
<organism evidence="4 5">
    <name type="scientific">Edaphochlamys debaryana</name>
    <dbReference type="NCBI Taxonomy" id="47281"/>
    <lineage>
        <taxon>Eukaryota</taxon>
        <taxon>Viridiplantae</taxon>
        <taxon>Chlorophyta</taxon>
        <taxon>core chlorophytes</taxon>
        <taxon>Chlorophyceae</taxon>
        <taxon>CS clade</taxon>
        <taxon>Chlamydomonadales</taxon>
        <taxon>Chlamydomonadales incertae sedis</taxon>
        <taxon>Edaphochlamys</taxon>
    </lineage>
</organism>
<feature type="chain" id="PRO_5032556950" evidence="3">
    <location>
        <begin position="49"/>
        <end position="788"/>
    </location>
</feature>
<accession>A0A835YEJ2</accession>
<feature type="transmembrane region" description="Helical" evidence="2">
    <location>
        <begin position="524"/>
        <end position="547"/>
    </location>
</feature>
<feature type="compositionally biased region" description="Pro residues" evidence="1">
    <location>
        <begin position="322"/>
        <end position="340"/>
    </location>
</feature>
<gene>
    <name evidence="4" type="ORF">HYH03_001790</name>
</gene>
<evidence type="ECO:0000256" key="2">
    <source>
        <dbReference type="SAM" id="Phobius"/>
    </source>
</evidence>
<reference evidence="4" key="1">
    <citation type="journal article" date="2020" name="bioRxiv">
        <title>Comparative genomics of Chlamydomonas.</title>
        <authorList>
            <person name="Craig R.J."/>
            <person name="Hasan A.R."/>
            <person name="Ness R.W."/>
            <person name="Keightley P.D."/>
        </authorList>
    </citation>
    <scope>NUCLEOTIDE SEQUENCE</scope>
    <source>
        <strain evidence="4">CCAP 11/70</strain>
    </source>
</reference>
<feature type="region of interest" description="Disordered" evidence="1">
    <location>
        <begin position="58"/>
        <end position="88"/>
    </location>
</feature>
<feature type="region of interest" description="Disordered" evidence="1">
    <location>
        <begin position="668"/>
        <end position="696"/>
    </location>
</feature>
<feature type="region of interest" description="Disordered" evidence="1">
    <location>
        <begin position="201"/>
        <end position="244"/>
    </location>
</feature>
<proteinExistence type="predicted"/>
<name>A0A835YEJ2_9CHLO</name>
<evidence type="ECO:0000313" key="4">
    <source>
        <dbReference type="EMBL" id="KAG2500212.1"/>
    </source>
</evidence>
<protein>
    <submittedName>
        <fullName evidence="4">Uncharacterized protein</fullName>
    </submittedName>
</protein>
<feature type="signal peptide" evidence="3">
    <location>
        <begin position="1"/>
        <end position="48"/>
    </location>
</feature>